<feature type="transmembrane region" description="Helical" evidence="10">
    <location>
        <begin position="6"/>
        <end position="22"/>
    </location>
</feature>
<dbReference type="Proteomes" id="UP000199502">
    <property type="component" value="Unassembled WGS sequence"/>
</dbReference>
<evidence type="ECO:0000256" key="7">
    <source>
        <dbReference type="ARBA" id="ARBA00023136"/>
    </source>
</evidence>
<evidence type="ECO:0000256" key="10">
    <source>
        <dbReference type="SAM" id="Phobius"/>
    </source>
</evidence>
<name>A0A1G5K8E3_9RHOB</name>
<dbReference type="AlphaFoldDB" id="A0A1G5K8E3"/>
<evidence type="ECO:0000259" key="11">
    <source>
        <dbReference type="Pfam" id="PF00361"/>
    </source>
</evidence>
<dbReference type="Pfam" id="PF00361">
    <property type="entry name" value="Proton_antipo_M"/>
    <property type="match status" value="1"/>
</dbReference>
<feature type="transmembrane region" description="Helical" evidence="10">
    <location>
        <begin position="398"/>
        <end position="417"/>
    </location>
</feature>
<dbReference type="GO" id="GO:0005886">
    <property type="term" value="C:plasma membrane"/>
    <property type="evidence" value="ECO:0007669"/>
    <property type="project" value="UniProtKB-SubCell"/>
</dbReference>
<proteinExistence type="inferred from homology"/>
<feature type="transmembrane region" description="Helical" evidence="10">
    <location>
        <begin position="29"/>
        <end position="49"/>
    </location>
</feature>
<dbReference type="OrthoDB" id="9768329at2"/>
<evidence type="ECO:0000256" key="1">
    <source>
        <dbReference type="ARBA" id="ARBA00002378"/>
    </source>
</evidence>
<feature type="transmembrane region" description="Helical" evidence="10">
    <location>
        <begin position="258"/>
        <end position="279"/>
    </location>
</feature>
<keyword evidence="7 10" id="KW-0472">Membrane</keyword>
<evidence type="ECO:0000256" key="6">
    <source>
        <dbReference type="ARBA" id="ARBA00022989"/>
    </source>
</evidence>
<keyword evidence="13" id="KW-1185">Reference proteome</keyword>
<feature type="transmembrane region" description="Helical" evidence="10">
    <location>
        <begin position="232"/>
        <end position="252"/>
    </location>
</feature>
<keyword evidence="5 8" id="KW-0812">Transmembrane</keyword>
<dbReference type="EMBL" id="FMVT01000026">
    <property type="protein sequence ID" value="SCY96817.1"/>
    <property type="molecule type" value="Genomic_DNA"/>
</dbReference>
<evidence type="ECO:0000256" key="9">
    <source>
        <dbReference type="SAM" id="MobiDB-lite"/>
    </source>
</evidence>
<keyword evidence="6 10" id="KW-1133">Transmembrane helix</keyword>
<feature type="transmembrane region" description="Helical" evidence="10">
    <location>
        <begin position="356"/>
        <end position="378"/>
    </location>
</feature>
<evidence type="ECO:0000256" key="4">
    <source>
        <dbReference type="ARBA" id="ARBA00022475"/>
    </source>
</evidence>
<feature type="domain" description="NADH:quinone oxidoreductase/Mrp antiporter transmembrane" evidence="11">
    <location>
        <begin position="125"/>
        <end position="409"/>
    </location>
</feature>
<dbReference type="GO" id="GO:0008137">
    <property type="term" value="F:NADH dehydrogenase (ubiquinone) activity"/>
    <property type="evidence" value="ECO:0007669"/>
    <property type="project" value="InterPro"/>
</dbReference>
<feature type="transmembrane region" description="Helical" evidence="10">
    <location>
        <begin position="69"/>
        <end position="90"/>
    </location>
</feature>
<evidence type="ECO:0000256" key="5">
    <source>
        <dbReference type="ARBA" id="ARBA00022692"/>
    </source>
</evidence>
<evidence type="ECO:0000313" key="13">
    <source>
        <dbReference type="Proteomes" id="UP000199502"/>
    </source>
</evidence>
<dbReference type="RefSeq" id="WP_058096212.1">
    <property type="nucleotide sequence ID" value="NZ_FMVT01000026.1"/>
</dbReference>
<protein>
    <submittedName>
        <fullName evidence="12">Formate hydrogenlyase subunit 3/Multisubunit Na+/H+ antiporter, MnhD subunit</fullName>
    </submittedName>
</protein>
<evidence type="ECO:0000256" key="8">
    <source>
        <dbReference type="RuleBase" id="RU000320"/>
    </source>
</evidence>
<keyword evidence="4" id="KW-1003">Cell membrane</keyword>
<comment type="similarity">
    <text evidence="3">Belongs to the CPA3 antiporters (TC 2.A.63) subunit D family.</text>
</comment>
<organism evidence="12 13">
    <name type="scientific">Paracoccus tibetensis</name>
    <dbReference type="NCBI Taxonomy" id="336292"/>
    <lineage>
        <taxon>Bacteria</taxon>
        <taxon>Pseudomonadati</taxon>
        <taxon>Pseudomonadota</taxon>
        <taxon>Alphaproteobacteria</taxon>
        <taxon>Rhodobacterales</taxon>
        <taxon>Paracoccaceae</taxon>
        <taxon>Paracoccus</taxon>
    </lineage>
</organism>
<dbReference type="InterPro" id="IPR050586">
    <property type="entry name" value="CPA3_Na-H_Antiporter_D"/>
</dbReference>
<dbReference type="GO" id="GO:0042773">
    <property type="term" value="P:ATP synthesis coupled electron transport"/>
    <property type="evidence" value="ECO:0007669"/>
    <property type="project" value="InterPro"/>
</dbReference>
<dbReference type="InterPro" id="IPR001750">
    <property type="entry name" value="ND/Mrp_TM"/>
</dbReference>
<feature type="transmembrane region" description="Helical" evidence="10">
    <location>
        <begin position="324"/>
        <end position="344"/>
    </location>
</feature>
<feature type="transmembrane region" description="Helical" evidence="10">
    <location>
        <begin position="154"/>
        <end position="175"/>
    </location>
</feature>
<dbReference type="GO" id="GO:0016829">
    <property type="term" value="F:lyase activity"/>
    <property type="evidence" value="ECO:0007669"/>
    <property type="project" value="UniProtKB-KW"/>
</dbReference>
<dbReference type="STRING" id="336292.SAMN05660710_03765"/>
<accession>A0A1G5K8E3</accession>
<dbReference type="InterPro" id="IPR003918">
    <property type="entry name" value="NADH_UbQ_OxRdtase"/>
</dbReference>
<evidence type="ECO:0000256" key="2">
    <source>
        <dbReference type="ARBA" id="ARBA00004651"/>
    </source>
</evidence>
<dbReference type="PANTHER" id="PTHR42703">
    <property type="entry name" value="NADH DEHYDROGENASE"/>
    <property type="match status" value="1"/>
</dbReference>
<evidence type="ECO:0000313" key="12">
    <source>
        <dbReference type="EMBL" id="SCY96817.1"/>
    </source>
</evidence>
<feature type="transmembrane region" description="Helical" evidence="10">
    <location>
        <begin position="102"/>
        <end position="122"/>
    </location>
</feature>
<feature type="region of interest" description="Disordered" evidence="9">
    <location>
        <begin position="468"/>
        <end position="492"/>
    </location>
</feature>
<feature type="transmembrane region" description="Helical" evidence="10">
    <location>
        <begin position="128"/>
        <end position="147"/>
    </location>
</feature>
<dbReference type="PANTHER" id="PTHR42703:SF1">
    <property type="entry name" value="NA(+)_H(+) ANTIPORTER SUBUNIT D1"/>
    <property type="match status" value="1"/>
</dbReference>
<keyword evidence="12" id="KW-0456">Lyase</keyword>
<feature type="transmembrane region" description="Helical" evidence="10">
    <location>
        <begin position="291"/>
        <end position="318"/>
    </location>
</feature>
<dbReference type="PRINTS" id="PR01437">
    <property type="entry name" value="NUOXDRDTASE4"/>
</dbReference>
<comment type="subcellular location">
    <subcellularLocation>
        <location evidence="2">Cell membrane</location>
        <topology evidence="2">Multi-pass membrane protein</topology>
    </subcellularLocation>
    <subcellularLocation>
        <location evidence="8">Membrane</location>
        <topology evidence="8">Multi-pass membrane protein</topology>
    </subcellularLocation>
</comment>
<gene>
    <name evidence="12" type="ORF">SAMN05660710_03765</name>
</gene>
<reference evidence="12 13" key="1">
    <citation type="submission" date="2016-10" db="EMBL/GenBank/DDBJ databases">
        <authorList>
            <person name="de Groot N.N."/>
        </authorList>
    </citation>
    <scope>NUCLEOTIDE SEQUENCE [LARGE SCALE GENOMIC DNA]</scope>
    <source>
        <strain evidence="12 13">CGMCC 1.8925</strain>
    </source>
</reference>
<feature type="transmembrane region" description="Helical" evidence="10">
    <location>
        <begin position="195"/>
        <end position="220"/>
    </location>
</feature>
<evidence type="ECO:0000256" key="3">
    <source>
        <dbReference type="ARBA" id="ARBA00005346"/>
    </source>
</evidence>
<feature type="transmembrane region" description="Helical" evidence="10">
    <location>
        <begin position="438"/>
        <end position="456"/>
    </location>
</feature>
<comment type="function">
    <text evidence="1">NDH-1 shuttles electrons from NADH, via FMN and iron-sulfur (Fe-S) centers, to quinones in the respiratory chain. The immediate electron acceptor for the enzyme in this species is believed to be ubiquinone. Couples the redox reaction to proton translocation (for every two electrons transferred, four hydrogen ions are translocated across the cytoplasmic membrane), and thus conserves the redox energy in a proton gradient.</text>
</comment>
<sequence>MSPLDLLVVAPLVFMVLSLLAGGWQRSLLALAIATMAALSVWLMTLDPGTAHVVGGWELPLGVLLRADGLAQMLVPAVTLTAGLTGLYALHQFAPESHASNAQTAAFWPLYYLMWSAANAAFLTTDLFNLYVTLEMASIAAVAMAAMGSVRAALRYLLIALLGSIFYLLGVALILSRYGTVDVTLLAGMAEADFATALALALMTGGLLVKAALFPLHGWLPPAHAAAPAPASALLSGLVVKIGFVITVRLWFEGLAAAATPAGLHVLGGIGALAILFGSLQAIRQESLKALVAYSTVAQIGYLFLAFPLIAGAGHAWAGLSFHAVAHMIAKAAMFLAAGLMLKAAAGPRIADLAGLARAMPLTVTAFGLAAVSLMGLPPSGGFSAKFLLVDAALRQGQAIHAAVMLIGGLLAAVYLFRPLAVAFSGSETPAVPAKAPSMVAAPLALALAALLLGFAGGPLAELATGGAPATVAQEPPPSLENTVKTASEDAQ</sequence>